<evidence type="ECO:0000256" key="11">
    <source>
        <dbReference type="ARBA" id="ARBA00023098"/>
    </source>
</evidence>
<dbReference type="HAMAP" id="MF_00409">
    <property type="entry name" value="LpxK"/>
    <property type="match status" value="1"/>
</dbReference>
<dbReference type="GO" id="GO:0005524">
    <property type="term" value="F:ATP binding"/>
    <property type="evidence" value="ECO:0007669"/>
    <property type="project" value="UniProtKB-UniRule"/>
</dbReference>
<sequence>MKLLTIPLSWIYAAVVGIRHALFNWGILPRREFDIPIVCVGNLAVGGTGKTPHTEFLIEELGKYYNVAVLSRGYKRKTKGFVLANNNSSYKAIGDEPKQIKLKFPYVPVAVCEKRAEGIEMLRKHHPEVNLVILDDAFQHRYVEAWVNILLTDYNNPYYRDHFLPWGRLRDSKSQLKRANVVIVSKCPNHLTPLDYRLVRKSIPLAPYQSLYFTSLCSGAAIPLFPELNPPKLLVGKPITAMSGIANPTEFIRSLRTQHKIAHNFIFPDHHNYTMSDISMMEKALKKLPFDAPIVTTEKDAVKLMNSRKIGQDFLRRLYYIPVKVRFEQEQRENFFNVILQYVRENQKNKITHPQ</sequence>
<evidence type="ECO:0000256" key="10">
    <source>
        <dbReference type="ARBA" id="ARBA00022840"/>
    </source>
</evidence>
<keyword evidence="7 13" id="KW-0808">Transferase</keyword>
<keyword evidence="9 13" id="KW-0418">Kinase</keyword>
<keyword evidence="11 13" id="KW-0443">Lipid metabolism</keyword>
<dbReference type="GO" id="GO:0005886">
    <property type="term" value="C:plasma membrane"/>
    <property type="evidence" value="ECO:0007669"/>
    <property type="project" value="TreeGrafter"/>
</dbReference>
<evidence type="ECO:0000256" key="4">
    <source>
        <dbReference type="ARBA" id="ARBA00016436"/>
    </source>
</evidence>
<proteinExistence type="inferred from homology"/>
<evidence type="ECO:0000256" key="2">
    <source>
        <dbReference type="ARBA" id="ARBA00004870"/>
    </source>
</evidence>
<evidence type="ECO:0000256" key="7">
    <source>
        <dbReference type="ARBA" id="ARBA00022679"/>
    </source>
</evidence>
<dbReference type="UniPathway" id="UPA00359">
    <property type="reaction ID" value="UER00482"/>
</dbReference>
<keyword evidence="6 13" id="KW-0441">Lipid A biosynthesis</keyword>
<dbReference type="KEGG" id="rbc:BN938_1550"/>
<dbReference type="HOGENOM" id="CLU_038816_6_0_10"/>
<feature type="binding site" evidence="13">
    <location>
        <begin position="44"/>
        <end position="51"/>
    </location>
    <ligand>
        <name>ATP</name>
        <dbReference type="ChEBI" id="CHEBI:30616"/>
    </ligand>
</feature>
<dbReference type="PATRIC" id="fig|1433126.3.peg.1535"/>
<comment type="function">
    <text evidence="1 13">Transfers the gamma-phosphate of ATP to the 4'-position of a tetraacyldisaccharide 1-phosphate intermediate (termed DS-1-P) to form tetraacyldisaccharide 1,4'-bis-phosphate (lipid IVA).</text>
</comment>
<dbReference type="EMBL" id="HG934468">
    <property type="protein sequence ID" value="CDN31637.1"/>
    <property type="molecule type" value="Genomic_DNA"/>
</dbReference>
<dbReference type="Pfam" id="PF02606">
    <property type="entry name" value="LpxK"/>
    <property type="match status" value="1"/>
</dbReference>
<comment type="catalytic activity">
    <reaction evidence="13">
        <text>a lipid A disaccharide + ATP = a lipid IVA + ADP + H(+)</text>
        <dbReference type="Rhea" id="RHEA:67840"/>
        <dbReference type="ChEBI" id="CHEBI:15378"/>
        <dbReference type="ChEBI" id="CHEBI:30616"/>
        <dbReference type="ChEBI" id="CHEBI:176343"/>
        <dbReference type="ChEBI" id="CHEBI:176425"/>
        <dbReference type="ChEBI" id="CHEBI:456216"/>
        <dbReference type="EC" id="2.7.1.130"/>
    </reaction>
</comment>
<dbReference type="EC" id="2.7.1.130" evidence="3 13"/>
<organism evidence="14 15">
    <name type="scientific">Mucinivorans hirudinis</name>
    <dbReference type="NCBI Taxonomy" id="1433126"/>
    <lineage>
        <taxon>Bacteria</taxon>
        <taxon>Pseudomonadati</taxon>
        <taxon>Bacteroidota</taxon>
        <taxon>Bacteroidia</taxon>
        <taxon>Bacteroidales</taxon>
        <taxon>Rikenellaceae</taxon>
        <taxon>Mucinivorans</taxon>
    </lineage>
</organism>
<keyword evidence="15" id="KW-1185">Reference proteome</keyword>
<evidence type="ECO:0000313" key="15">
    <source>
        <dbReference type="Proteomes" id="UP000027616"/>
    </source>
</evidence>
<dbReference type="GO" id="GO:0009244">
    <property type="term" value="P:lipopolysaccharide core region biosynthetic process"/>
    <property type="evidence" value="ECO:0007669"/>
    <property type="project" value="TreeGrafter"/>
</dbReference>
<keyword evidence="8 13" id="KW-0547">Nucleotide-binding</keyword>
<evidence type="ECO:0000256" key="6">
    <source>
        <dbReference type="ARBA" id="ARBA00022556"/>
    </source>
</evidence>
<evidence type="ECO:0000256" key="3">
    <source>
        <dbReference type="ARBA" id="ARBA00012071"/>
    </source>
</evidence>
<dbReference type="eggNOG" id="COG1663">
    <property type="taxonomic scope" value="Bacteria"/>
</dbReference>
<dbReference type="STRING" id="1433126.BN938_1550"/>
<dbReference type="InterPro" id="IPR003758">
    <property type="entry name" value="LpxK"/>
</dbReference>
<dbReference type="InterPro" id="IPR027417">
    <property type="entry name" value="P-loop_NTPase"/>
</dbReference>
<protein>
    <recommendedName>
        <fullName evidence="4 13">Tetraacyldisaccharide 4'-kinase</fullName>
        <ecNumber evidence="3 13">2.7.1.130</ecNumber>
    </recommendedName>
    <alternativeName>
        <fullName evidence="12 13">Lipid A 4'-kinase</fullName>
    </alternativeName>
</protein>
<evidence type="ECO:0000256" key="1">
    <source>
        <dbReference type="ARBA" id="ARBA00002274"/>
    </source>
</evidence>
<dbReference type="PANTHER" id="PTHR42724:SF1">
    <property type="entry name" value="TETRAACYLDISACCHARIDE 4'-KINASE, MITOCHONDRIAL-RELATED"/>
    <property type="match status" value="1"/>
</dbReference>
<evidence type="ECO:0000256" key="13">
    <source>
        <dbReference type="HAMAP-Rule" id="MF_00409"/>
    </source>
</evidence>
<dbReference type="Proteomes" id="UP000027616">
    <property type="component" value="Chromosome I"/>
</dbReference>
<accession>A0A060R8A7</accession>
<keyword evidence="10 13" id="KW-0067">ATP-binding</keyword>
<evidence type="ECO:0000313" key="14">
    <source>
        <dbReference type="EMBL" id="CDN31637.1"/>
    </source>
</evidence>
<dbReference type="GO" id="GO:0009029">
    <property type="term" value="F:lipid-A 4'-kinase activity"/>
    <property type="evidence" value="ECO:0007669"/>
    <property type="project" value="UniProtKB-UniRule"/>
</dbReference>
<comment type="pathway">
    <text evidence="2 13">Glycolipid biosynthesis; lipid IV(A) biosynthesis; lipid IV(A) from (3R)-3-hydroxytetradecanoyl-[acyl-carrier-protein] and UDP-N-acetyl-alpha-D-glucosamine: step 6/6.</text>
</comment>
<dbReference type="AlphaFoldDB" id="A0A060R8A7"/>
<comment type="similarity">
    <text evidence="13">Belongs to the LpxK family.</text>
</comment>
<reference evidence="14 15" key="1">
    <citation type="journal article" date="2015" name="Genome Announc.">
        <title>Complete Genome Sequence of the Novel Leech Symbiont Mucinivorans hirudinis M3T.</title>
        <authorList>
            <person name="Nelson M.C."/>
            <person name="Bomar L."/>
            <person name="Graf J."/>
        </authorList>
    </citation>
    <scope>NUCLEOTIDE SEQUENCE [LARGE SCALE GENOMIC DNA]</scope>
    <source>
        <strain evidence="15">M3</strain>
    </source>
</reference>
<gene>
    <name evidence="13" type="primary">lpxK</name>
    <name evidence="14" type="ORF">BN938_1550</name>
</gene>
<dbReference type="OrthoDB" id="9766423at2"/>
<keyword evidence="5 13" id="KW-0444">Lipid biosynthesis</keyword>
<dbReference type="PANTHER" id="PTHR42724">
    <property type="entry name" value="TETRAACYLDISACCHARIDE 4'-KINASE"/>
    <property type="match status" value="1"/>
</dbReference>
<name>A0A060R8A7_9BACT</name>
<dbReference type="GO" id="GO:0009245">
    <property type="term" value="P:lipid A biosynthetic process"/>
    <property type="evidence" value="ECO:0007669"/>
    <property type="project" value="UniProtKB-UniRule"/>
</dbReference>
<evidence type="ECO:0000256" key="5">
    <source>
        <dbReference type="ARBA" id="ARBA00022516"/>
    </source>
</evidence>
<dbReference type="NCBIfam" id="TIGR00682">
    <property type="entry name" value="lpxK"/>
    <property type="match status" value="1"/>
</dbReference>
<evidence type="ECO:0000256" key="8">
    <source>
        <dbReference type="ARBA" id="ARBA00022741"/>
    </source>
</evidence>
<evidence type="ECO:0000256" key="12">
    <source>
        <dbReference type="ARBA" id="ARBA00029757"/>
    </source>
</evidence>
<dbReference type="SUPFAM" id="SSF52540">
    <property type="entry name" value="P-loop containing nucleoside triphosphate hydrolases"/>
    <property type="match status" value="1"/>
</dbReference>
<evidence type="ECO:0000256" key="9">
    <source>
        <dbReference type="ARBA" id="ARBA00022777"/>
    </source>
</evidence>